<evidence type="ECO:0000256" key="8">
    <source>
        <dbReference type="ARBA" id="ARBA00023033"/>
    </source>
</evidence>
<dbReference type="InParanoid" id="A0A0H2REI2"/>
<dbReference type="PRINTS" id="PR00463">
    <property type="entry name" value="EP450I"/>
</dbReference>
<dbReference type="InterPro" id="IPR036396">
    <property type="entry name" value="Cyt_P450_sf"/>
</dbReference>
<protein>
    <submittedName>
        <fullName evidence="12">Cytochrome P450 oxidoreductase OrdA-like protein</fullName>
    </submittedName>
</protein>
<comment type="pathway">
    <text evidence="2">Secondary metabolite biosynthesis.</text>
</comment>
<sequence>MFDFTELSQRANSFRFRSWDLLIIAVCILVGFTIQKRVKNRGRRLPPGPKPLPIIGNVRDFPEGFEATHWASYKELYGSLSSVRAFGTTFIIINDFKIATNLLEKRSMKYAERPVSTFGGKLCGFDMFLSNRPPGEEWRNARKRVHDFIGTRSAMSRFNDLLQLEGRKLLHCLLETPENFVEHYQSYAGAIILKLCFDYSISRKGEDPLVGLGKRVLHIFSDSHSGLWLVDIFPALQYLPEWFPGANFKKVAKQYRSTTSEFIERPFKYVKSCLRGGAGLSFVSTELANTASNAEEQQIKWITASLYGGGSDTTVSALRTFTLAIALHPEVSTEAQSEIDRVVGMDRFPQLSDRPNLPYVDAVLMESLRWNLVAPLGVPRATQEDDYYDGYFIPKGAVIITNAWQICHDPTLYHDPFSFKPERFLRRGARQPEPDPRKLIFGLGRRICPGKEFADDSLFVAMSMMLALLNIERARDSTGKVIVPEVEYSLGIISAPKEFRCSITPRSSTAAALIKTVLSESAYDQDDSADLPE</sequence>
<feature type="binding site" description="axial binding residue" evidence="9">
    <location>
        <position position="448"/>
    </location>
    <ligand>
        <name>heme</name>
        <dbReference type="ChEBI" id="CHEBI:30413"/>
    </ligand>
    <ligandPart>
        <name>Fe</name>
        <dbReference type="ChEBI" id="CHEBI:18248"/>
    </ligandPart>
</feature>
<evidence type="ECO:0000256" key="3">
    <source>
        <dbReference type="ARBA" id="ARBA00010617"/>
    </source>
</evidence>
<dbReference type="AlphaFoldDB" id="A0A0H2REI2"/>
<evidence type="ECO:0000256" key="7">
    <source>
        <dbReference type="ARBA" id="ARBA00023004"/>
    </source>
</evidence>
<dbReference type="OrthoDB" id="2789670at2759"/>
<keyword evidence="7 9" id="KW-0408">Iron</keyword>
<evidence type="ECO:0000313" key="13">
    <source>
        <dbReference type="Proteomes" id="UP000053477"/>
    </source>
</evidence>
<evidence type="ECO:0000256" key="6">
    <source>
        <dbReference type="ARBA" id="ARBA00023002"/>
    </source>
</evidence>
<keyword evidence="11" id="KW-0812">Transmembrane</keyword>
<proteinExistence type="inferred from homology"/>
<keyword evidence="11" id="KW-1133">Transmembrane helix</keyword>
<dbReference type="GO" id="GO:0016705">
    <property type="term" value="F:oxidoreductase activity, acting on paired donors, with incorporation or reduction of molecular oxygen"/>
    <property type="evidence" value="ECO:0007669"/>
    <property type="project" value="InterPro"/>
</dbReference>
<name>A0A0H2REI2_9AGAM</name>
<evidence type="ECO:0000313" key="12">
    <source>
        <dbReference type="EMBL" id="KLO09952.1"/>
    </source>
</evidence>
<dbReference type="PROSITE" id="PS00086">
    <property type="entry name" value="CYTOCHROME_P450"/>
    <property type="match status" value="1"/>
</dbReference>
<dbReference type="PANTHER" id="PTHR46300">
    <property type="entry name" value="P450, PUTATIVE (EUROFUNG)-RELATED-RELATED"/>
    <property type="match status" value="1"/>
</dbReference>
<keyword evidence="11" id="KW-0472">Membrane</keyword>
<dbReference type="STRING" id="27342.A0A0H2REI2"/>
<evidence type="ECO:0000256" key="1">
    <source>
        <dbReference type="ARBA" id="ARBA00001971"/>
    </source>
</evidence>
<keyword evidence="8 10" id="KW-0503">Monooxygenase</keyword>
<dbReference type="InterPro" id="IPR017972">
    <property type="entry name" value="Cyt_P450_CS"/>
</dbReference>
<dbReference type="EMBL" id="KQ086040">
    <property type="protein sequence ID" value="KLO09952.1"/>
    <property type="molecule type" value="Genomic_DNA"/>
</dbReference>
<dbReference type="GO" id="GO:0020037">
    <property type="term" value="F:heme binding"/>
    <property type="evidence" value="ECO:0007669"/>
    <property type="project" value="InterPro"/>
</dbReference>
<evidence type="ECO:0000256" key="10">
    <source>
        <dbReference type="RuleBase" id="RU000461"/>
    </source>
</evidence>
<dbReference type="SUPFAM" id="SSF48264">
    <property type="entry name" value="Cytochrome P450"/>
    <property type="match status" value="1"/>
</dbReference>
<evidence type="ECO:0000256" key="9">
    <source>
        <dbReference type="PIRSR" id="PIRSR602401-1"/>
    </source>
</evidence>
<keyword evidence="5 9" id="KW-0479">Metal-binding</keyword>
<organism evidence="12 13">
    <name type="scientific">Schizopora paradoxa</name>
    <dbReference type="NCBI Taxonomy" id="27342"/>
    <lineage>
        <taxon>Eukaryota</taxon>
        <taxon>Fungi</taxon>
        <taxon>Dikarya</taxon>
        <taxon>Basidiomycota</taxon>
        <taxon>Agaricomycotina</taxon>
        <taxon>Agaricomycetes</taxon>
        <taxon>Hymenochaetales</taxon>
        <taxon>Schizoporaceae</taxon>
        <taxon>Schizopora</taxon>
    </lineage>
</organism>
<accession>A0A0H2REI2</accession>
<dbReference type="InterPro" id="IPR002401">
    <property type="entry name" value="Cyt_P450_E_grp-I"/>
</dbReference>
<gene>
    <name evidence="12" type="ORF">SCHPADRAFT_978774</name>
</gene>
<dbReference type="CDD" id="cd11065">
    <property type="entry name" value="CYP64-like"/>
    <property type="match status" value="1"/>
</dbReference>
<dbReference type="Gene3D" id="1.10.630.10">
    <property type="entry name" value="Cytochrome P450"/>
    <property type="match status" value="1"/>
</dbReference>
<comment type="cofactor">
    <cofactor evidence="1 9">
        <name>heme</name>
        <dbReference type="ChEBI" id="CHEBI:30413"/>
    </cofactor>
</comment>
<dbReference type="Proteomes" id="UP000053477">
    <property type="component" value="Unassembled WGS sequence"/>
</dbReference>
<keyword evidence="6 10" id="KW-0560">Oxidoreductase</keyword>
<dbReference type="InterPro" id="IPR001128">
    <property type="entry name" value="Cyt_P450"/>
</dbReference>
<dbReference type="GO" id="GO:0004497">
    <property type="term" value="F:monooxygenase activity"/>
    <property type="evidence" value="ECO:0007669"/>
    <property type="project" value="UniProtKB-KW"/>
</dbReference>
<evidence type="ECO:0000256" key="2">
    <source>
        <dbReference type="ARBA" id="ARBA00005179"/>
    </source>
</evidence>
<evidence type="ECO:0000256" key="5">
    <source>
        <dbReference type="ARBA" id="ARBA00022723"/>
    </source>
</evidence>
<feature type="transmembrane region" description="Helical" evidence="11">
    <location>
        <begin position="16"/>
        <end position="34"/>
    </location>
</feature>
<dbReference type="InterPro" id="IPR050364">
    <property type="entry name" value="Cytochrome_P450_fung"/>
</dbReference>
<keyword evidence="13" id="KW-1185">Reference proteome</keyword>
<reference evidence="12 13" key="1">
    <citation type="submission" date="2015-04" db="EMBL/GenBank/DDBJ databases">
        <title>Complete genome sequence of Schizopora paradoxa KUC8140, a cosmopolitan wood degrader in East Asia.</title>
        <authorList>
            <consortium name="DOE Joint Genome Institute"/>
            <person name="Min B."/>
            <person name="Park H."/>
            <person name="Jang Y."/>
            <person name="Kim J.-J."/>
            <person name="Kim K.H."/>
            <person name="Pangilinan J."/>
            <person name="Lipzen A."/>
            <person name="Riley R."/>
            <person name="Grigoriev I.V."/>
            <person name="Spatafora J.W."/>
            <person name="Choi I.-G."/>
        </authorList>
    </citation>
    <scope>NUCLEOTIDE SEQUENCE [LARGE SCALE GENOMIC DNA]</scope>
    <source>
        <strain evidence="12 13">KUC8140</strain>
    </source>
</reference>
<comment type="similarity">
    <text evidence="3 10">Belongs to the cytochrome P450 family.</text>
</comment>
<keyword evidence="4 9" id="KW-0349">Heme</keyword>
<evidence type="ECO:0000256" key="11">
    <source>
        <dbReference type="SAM" id="Phobius"/>
    </source>
</evidence>
<evidence type="ECO:0000256" key="4">
    <source>
        <dbReference type="ARBA" id="ARBA00022617"/>
    </source>
</evidence>
<dbReference type="PANTHER" id="PTHR46300:SF7">
    <property type="entry name" value="P450, PUTATIVE (EUROFUNG)-RELATED"/>
    <property type="match status" value="1"/>
</dbReference>
<dbReference type="GO" id="GO:0005506">
    <property type="term" value="F:iron ion binding"/>
    <property type="evidence" value="ECO:0007669"/>
    <property type="project" value="InterPro"/>
</dbReference>
<dbReference type="Pfam" id="PF00067">
    <property type="entry name" value="p450"/>
    <property type="match status" value="1"/>
</dbReference>